<evidence type="ECO:0000313" key="2">
    <source>
        <dbReference type="EMBL" id="KAJ8865801.1"/>
    </source>
</evidence>
<dbReference type="Proteomes" id="UP001159363">
    <property type="component" value="Chromosome 16"/>
</dbReference>
<gene>
    <name evidence="2" type="ORF">PR048_033323</name>
</gene>
<evidence type="ECO:0000256" key="1">
    <source>
        <dbReference type="SAM" id="MobiDB-lite"/>
    </source>
</evidence>
<evidence type="ECO:0000313" key="3">
    <source>
        <dbReference type="Proteomes" id="UP001159363"/>
    </source>
</evidence>
<feature type="compositionally biased region" description="Basic residues" evidence="1">
    <location>
        <begin position="897"/>
        <end position="906"/>
    </location>
</feature>
<proteinExistence type="predicted"/>
<feature type="region of interest" description="Disordered" evidence="1">
    <location>
        <begin position="877"/>
        <end position="917"/>
    </location>
</feature>
<protein>
    <submittedName>
        <fullName evidence="2">Uncharacterized protein</fullName>
    </submittedName>
</protein>
<name>A0ABQ9G454_9NEOP</name>
<dbReference type="EMBL" id="JARBHB010000017">
    <property type="protein sequence ID" value="KAJ8865801.1"/>
    <property type="molecule type" value="Genomic_DNA"/>
</dbReference>
<comment type="caution">
    <text evidence="2">The sequence shown here is derived from an EMBL/GenBank/DDBJ whole genome shotgun (WGS) entry which is preliminary data.</text>
</comment>
<feature type="region of interest" description="Disordered" evidence="1">
    <location>
        <begin position="35"/>
        <end position="67"/>
    </location>
</feature>
<sequence>MSSGKFQYTFSNRSFGETSENPRWWVGIRLNTHAVPAERQEEPNEGAGETGDPRENPPTSGIVRHDSRMLKYGSVRQNKGSAEGSLDRTGVWRKRNNWTDNNFDEQLFGRADFRQNRSIIVRTSWYVGATWSSVTRPMRYPIHHDDNVPASVLDDCIFRPPPPPNHINVERMLKRCSHRKSEILTDSVSVWGCATSNRSVSNGLPAGEYGHRALVGERRAAAQLYSRALCGHELESAGDPAGGQEDVKARADNSAPKRLEISADSMLQGPANALSIDVFFGQPPKVVHHSFLTGRPVPLRLIENADLVQIILILGARLKRRIVLEEDIEELFLESEKFGRREKLKKRGLYNACSATLASTTRRQDPTEFHIMFYSLLTIPRHSAPLNTDRKFNYTEARLFTDDVTVQLFETDSHKEVINLPIWHVDEFSALLSFVVTGCPLRSPARSGDGALVTRSSVALTALQLLGLKRGTTLQADQQSYWHCLDMWRKSTPGHTHLQCVLPTSRGAVGWCTTDLGCGSLWARIPGKTLLSSIKLGDVKKSFTITIHCLLVPMARRQKTSLAVLRWLISGPLFYIFGFFSATVFRKALLQSRSGPGPLFAGVIRQAVQLRPDNVITVNFTASLLKEAPWDKCVTERGNEEIQSIVSTKIHRVGVGSDLKVTRRTLPAPYCICCCHTGLYFLIPSLRYAHQTRKELRRITEIRQASWPGRSTTHAGCASKLRASGWGGAVATRANTLASWMEHGDGTSPRAPIPPFRPLYAVADVAHAKTRERPRRLVPSDNLCVSETTNKEASEEIWAAFNSQISRQVVFQNTARSFTYLDYLNYFLTCVNCLHTNHVRDMPLLPDSEWLLKQTEKTNGNRQTAVGVIEVSMEQCRNEGARETGDSRENPADQRHRQARFPHLRKSGSEQANRSATVAPLQTSVSFHVANYIHDETYHLSRAAWDYFPSVVTNLTGRTPASELLKALAYLPLYSAFEAERRGSDKGDTTAHIKLAIASNRKALNWRAVFSSHCVHPWYFQRRPSNSSRSGVAYNKNENYSVGAHQDVRVANLRATSPDFISRERERARERERGTMVVTAHSTQQQIALWQLKGPYTTVSSVFKEQKRVTDTGDTNTLAPSVSSPLSARRVAFSAVRCTRKFRFRPAHVQLLTAIEPEKRESDKGDSATRIKDAVASKPEALKLRREFLNTLNVKHFSFSLRLPLDQSLFDTPPGNSAPINERAQQPVCPQSRVVHSERENSNCVGLYIFTYHGPVGPGNTGHAYWALQRLLLVGRRPMKSRVDCVYQTMCRDGVNMIHNPSNSDRFAHILRIAACVTSRRRRENSALLLSRENLLPRPYLILALHTVATYHNTNNTALRASLPWFISPSVTGPYVSDAVWVGTEVAPQWRVLNSDWRFGAPEPADRHVVTSPSTILEASNHWPFTSDL</sequence>
<keyword evidence="3" id="KW-1185">Reference proteome</keyword>
<reference evidence="2 3" key="1">
    <citation type="submission" date="2023-02" db="EMBL/GenBank/DDBJ databases">
        <title>LHISI_Scaffold_Assembly.</title>
        <authorList>
            <person name="Stuart O.P."/>
            <person name="Cleave R."/>
            <person name="Magrath M.J.L."/>
            <person name="Mikheyev A.S."/>
        </authorList>
    </citation>
    <scope>NUCLEOTIDE SEQUENCE [LARGE SCALE GENOMIC DNA]</scope>
    <source>
        <strain evidence="2">Daus_M_001</strain>
        <tissue evidence="2">Leg muscle</tissue>
    </source>
</reference>
<feature type="compositionally biased region" description="Basic and acidic residues" evidence="1">
    <location>
        <begin position="877"/>
        <end position="896"/>
    </location>
</feature>
<accession>A0ABQ9G454</accession>
<organism evidence="2 3">
    <name type="scientific">Dryococelus australis</name>
    <dbReference type="NCBI Taxonomy" id="614101"/>
    <lineage>
        <taxon>Eukaryota</taxon>
        <taxon>Metazoa</taxon>
        <taxon>Ecdysozoa</taxon>
        <taxon>Arthropoda</taxon>
        <taxon>Hexapoda</taxon>
        <taxon>Insecta</taxon>
        <taxon>Pterygota</taxon>
        <taxon>Neoptera</taxon>
        <taxon>Polyneoptera</taxon>
        <taxon>Phasmatodea</taxon>
        <taxon>Verophasmatodea</taxon>
        <taxon>Anareolatae</taxon>
        <taxon>Phasmatidae</taxon>
        <taxon>Eurycanthinae</taxon>
        <taxon>Dryococelus</taxon>
    </lineage>
</organism>